<evidence type="ECO:0000313" key="4">
    <source>
        <dbReference type="Proteomes" id="UP000035763"/>
    </source>
</evidence>
<feature type="signal peptide" evidence="1">
    <location>
        <begin position="1"/>
        <end position="32"/>
    </location>
</feature>
<dbReference type="AlphaFoldDB" id="W6JZB3"/>
<proteinExistence type="predicted"/>
<accession>W6JZB3</accession>
<dbReference type="InterPro" id="IPR052367">
    <property type="entry name" value="Thiosulfate_ST/Rhodanese-like"/>
</dbReference>
<dbReference type="STRING" id="1193182.BN11_390016"/>
<evidence type="ECO:0000259" key="2">
    <source>
        <dbReference type="PROSITE" id="PS50206"/>
    </source>
</evidence>
<dbReference type="Gene3D" id="3.40.250.10">
    <property type="entry name" value="Rhodanese-like domain"/>
    <property type="match status" value="1"/>
</dbReference>
<dbReference type="SUPFAM" id="SSF52821">
    <property type="entry name" value="Rhodanese/Cell cycle control phosphatase"/>
    <property type="match status" value="1"/>
</dbReference>
<feature type="domain" description="Rhodanese" evidence="2">
    <location>
        <begin position="81"/>
        <end position="170"/>
    </location>
</feature>
<dbReference type="SMART" id="SM00450">
    <property type="entry name" value="RHOD"/>
    <property type="match status" value="1"/>
</dbReference>
<evidence type="ECO:0000256" key="1">
    <source>
        <dbReference type="SAM" id="SignalP"/>
    </source>
</evidence>
<comment type="caution">
    <text evidence="3">The sequence shown here is derived from an EMBL/GenBank/DDBJ whole genome shotgun (WGS) entry which is preliminary data.</text>
</comment>
<sequence length="171" mass="16686">MRDNSTRQKAIPMTRHLTSTAAALTLAIAALAGCSGNDPAPSASAASPSASSASGAGAASATAAPANGATLDAAAFAAALKAPHTTILDVRTPAEFASGHLEGAVNADIEGDFAAAIADLDKAAPYAVYCRSGNRSAIAVQAMQQAGFTATYHLDGGITAWQAAGGTVVTG</sequence>
<protein>
    <submittedName>
        <fullName evidence="3">Rhodanese domain protein</fullName>
    </submittedName>
</protein>
<dbReference type="PROSITE" id="PS51257">
    <property type="entry name" value="PROKAR_LIPOPROTEIN"/>
    <property type="match status" value="1"/>
</dbReference>
<reference evidence="3 4" key="1">
    <citation type="journal article" date="2013" name="ISME J.">
        <title>A metabolic model for members of the genus Tetrasphaera involved in enhanced biological phosphorus removal.</title>
        <authorList>
            <person name="Kristiansen R."/>
            <person name="Nguyen H.T.T."/>
            <person name="Saunders A.M."/>
            <person name="Nielsen J.L."/>
            <person name="Wimmer R."/>
            <person name="Le V.Q."/>
            <person name="McIlroy S.J."/>
            <person name="Petrovski S."/>
            <person name="Seviour R.J."/>
            <person name="Calteau A."/>
            <person name="Nielsen K.L."/>
            <person name="Nielsen P.H."/>
        </authorList>
    </citation>
    <scope>NUCLEOTIDE SEQUENCE [LARGE SCALE GENOMIC DNA]</scope>
    <source>
        <strain evidence="3 4">Ben110</strain>
    </source>
</reference>
<dbReference type="InterPro" id="IPR036873">
    <property type="entry name" value="Rhodanese-like_dom_sf"/>
</dbReference>
<organism evidence="3 4">
    <name type="scientific">Nostocoides australiense Ben110</name>
    <dbReference type="NCBI Taxonomy" id="1193182"/>
    <lineage>
        <taxon>Bacteria</taxon>
        <taxon>Bacillati</taxon>
        <taxon>Actinomycetota</taxon>
        <taxon>Actinomycetes</taxon>
        <taxon>Micrococcales</taxon>
        <taxon>Intrasporangiaceae</taxon>
        <taxon>Nostocoides</taxon>
    </lineage>
</organism>
<dbReference type="InterPro" id="IPR001763">
    <property type="entry name" value="Rhodanese-like_dom"/>
</dbReference>
<name>W6JZB3_9MICO</name>
<dbReference type="PROSITE" id="PS50206">
    <property type="entry name" value="RHODANESE_3"/>
    <property type="match status" value="1"/>
</dbReference>
<feature type="chain" id="PRO_5038475469" evidence="1">
    <location>
        <begin position="33"/>
        <end position="171"/>
    </location>
</feature>
<keyword evidence="1" id="KW-0732">Signal</keyword>
<keyword evidence="4" id="KW-1185">Reference proteome</keyword>
<dbReference type="Pfam" id="PF00581">
    <property type="entry name" value="Rhodanese"/>
    <property type="match status" value="1"/>
</dbReference>
<dbReference type="Proteomes" id="UP000035763">
    <property type="component" value="Unassembled WGS sequence"/>
</dbReference>
<dbReference type="PANTHER" id="PTHR45431:SF3">
    <property type="entry name" value="RHODANESE-LIKE DOMAIN-CONTAINING PROTEIN 15, CHLOROPLASTIC"/>
    <property type="match status" value="1"/>
</dbReference>
<dbReference type="CDD" id="cd00158">
    <property type="entry name" value="RHOD"/>
    <property type="match status" value="1"/>
</dbReference>
<gene>
    <name evidence="3" type="ORF">BN11_390016</name>
</gene>
<evidence type="ECO:0000313" key="3">
    <source>
        <dbReference type="EMBL" id="CCH74136.1"/>
    </source>
</evidence>
<dbReference type="PANTHER" id="PTHR45431">
    <property type="entry name" value="RHODANESE-LIKE DOMAIN-CONTAINING PROTEIN 15, CHLOROPLASTIC"/>
    <property type="match status" value="1"/>
</dbReference>
<dbReference type="EMBL" id="CAJA01000323">
    <property type="protein sequence ID" value="CCH74136.1"/>
    <property type="molecule type" value="Genomic_DNA"/>
</dbReference>